<dbReference type="Pfam" id="PF00615">
    <property type="entry name" value="RGS"/>
    <property type="match status" value="1"/>
</dbReference>
<dbReference type="EMBL" id="JAFDVH010000002">
    <property type="protein sequence ID" value="KAG7487597.1"/>
    <property type="molecule type" value="Genomic_DNA"/>
</dbReference>
<dbReference type="PANTHER" id="PTHR10845:SF32">
    <property type="entry name" value="REGULATOR OF G-PROTEIN SIGNALING 13"/>
    <property type="match status" value="1"/>
</dbReference>
<evidence type="ECO:0000313" key="4">
    <source>
        <dbReference type="Proteomes" id="UP001046870"/>
    </source>
</evidence>
<evidence type="ECO:0000313" key="3">
    <source>
        <dbReference type="EMBL" id="KAG7487597.1"/>
    </source>
</evidence>
<dbReference type="PROSITE" id="PS50132">
    <property type="entry name" value="RGS"/>
    <property type="match status" value="1"/>
</dbReference>
<dbReference type="SMART" id="SM00315">
    <property type="entry name" value="RGS"/>
    <property type="match status" value="1"/>
</dbReference>
<protein>
    <recommendedName>
        <fullName evidence="2">RGS domain-containing protein</fullName>
    </recommendedName>
</protein>
<evidence type="ECO:0000256" key="1">
    <source>
        <dbReference type="ARBA" id="ARBA00022700"/>
    </source>
</evidence>
<dbReference type="PANTHER" id="PTHR10845">
    <property type="entry name" value="REGULATOR OF G PROTEIN SIGNALING"/>
    <property type="match status" value="1"/>
</dbReference>
<dbReference type="FunFam" id="1.10.167.10:FF:000001">
    <property type="entry name" value="Putative regulator of g-protein signaling 12"/>
    <property type="match status" value="1"/>
</dbReference>
<sequence length="169" mass="19967">MERDDKKTNKSLLKDLLCRLQCRLCYTPSAEKLNSEDTLLWAQSLERLLQSKYGMVVFRAFLKSEFSDENIDFWLTCENYKKIKSSEKMKSEAKKIYELYILAEAPKEVNIDHQTRELIRGQMKTPSRLCFDEAQNIVYRLMERDSYPRFLRSNIYKTLLDSAPGSIKV</sequence>
<dbReference type="InterPro" id="IPR044926">
    <property type="entry name" value="RGS_subdomain_2"/>
</dbReference>
<dbReference type="AlphaFoldDB" id="A0A9D3TBK0"/>
<dbReference type="Gene3D" id="1.10.196.10">
    <property type="match status" value="2"/>
</dbReference>
<dbReference type="InterPro" id="IPR024066">
    <property type="entry name" value="RGS_subdom1/3"/>
</dbReference>
<dbReference type="InterPro" id="IPR016137">
    <property type="entry name" value="RGS"/>
</dbReference>
<proteinExistence type="predicted"/>
<dbReference type="SUPFAM" id="SSF48097">
    <property type="entry name" value="Regulator of G-protein signaling, RGS"/>
    <property type="match status" value="1"/>
</dbReference>
<keyword evidence="4" id="KW-1185">Reference proteome</keyword>
<organism evidence="3 4">
    <name type="scientific">Megalops atlanticus</name>
    <name type="common">Tarpon</name>
    <name type="synonym">Clupea gigantea</name>
    <dbReference type="NCBI Taxonomy" id="7932"/>
    <lineage>
        <taxon>Eukaryota</taxon>
        <taxon>Metazoa</taxon>
        <taxon>Chordata</taxon>
        <taxon>Craniata</taxon>
        <taxon>Vertebrata</taxon>
        <taxon>Euteleostomi</taxon>
        <taxon>Actinopterygii</taxon>
        <taxon>Neopterygii</taxon>
        <taxon>Teleostei</taxon>
        <taxon>Elopiformes</taxon>
        <taxon>Megalopidae</taxon>
        <taxon>Megalops</taxon>
    </lineage>
</organism>
<name>A0A9D3TBK0_MEGAT</name>
<accession>A0A9D3TBK0</accession>
<reference evidence="3" key="1">
    <citation type="submission" date="2021-01" db="EMBL/GenBank/DDBJ databases">
        <authorList>
            <person name="Zahm M."/>
            <person name="Roques C."/>
            <person name="Cabau C."/>
            <person name="Klopp C."/>
            <person name="Donnadieu C."/>
            <person name="Jouanno E."/>
            <person name="Lampietro C."/>
            <person name="Louis A."/>
            <person name="Herpin A."/>
            <person name="Echchiki A."/>
            <person name="Berthelot C."/>
            <person name="Parey E."/>
            <person name="Roest-Crollius H."/>
            <person name="Braasch I."/>
            <person name="Postlethwait J."/>
            <person name="Bobe J."/>
            <person name="Montfort J."/>
            <person name="Bouchez O."/>
            <person name="Begum T."/>
            <person name="Mejri S."/>
            <person name="Adams A."/>
            <person name="Chen W.-J."/>
            <person name="Guiguen Y."/>
        </authorList>
    </citation>
    <scope>NUCLEOTIDE SEQUENCE</scope>
    <source>
        <strain evidence="3">YG-15Mar2019-1</strain>
        <tissue evidence="3">Brain</tissue>
    </source>
</reference>
<feature type="domain" description="RGS" evidence="2">
    <location>
        <begin position="44"/>
        <end position="160"/>
    </location>
</feature>
<evidence type="ECO:0000259" key="2">
    <source>
        <dbReference type="PROSITE" id="PS50132"/>
    </source>
</evidence>
<dbReference type="PRINTS" id="PR01301">
    <property type="entry name" value="RGSPROTEIN"/>
</dbReference>
<dbReference type="Gene3D" id="1.10.167.10">
    <property type="entry name" value="Regulator of G-protein Signalling 4, domain 2"/>
    <property type="match status" value="1"/>
</dbReference>
<keyword evidence="1" id="KW-0734">Signal transduction inhibitor</keyword>
<gene>
    <name evidence="3" type="ORF">MATL_G00025350</name>
</gene>
<dbReference type="Proteomes" id="UP001046870">
    <property type="component" value="Chromosome 2"/>
</dbReference>
<comment type="caution">
    <text evidence="3">The sequence shown here is derived from an EMBL/GenBank/DDBJ whole genome shotgun (WGS) entry which is preliminary data.</text>
</comment>
<dbReference type="GO" id="GO:0009968">
    <property type="term" value="P:negative regulation of signal transduction"/>
    <property type="evidence" value="ECO:0007669"/>
    <property type="project" value="UniProtKB-KW"/>
</dbReference>
<dbReference type="InterPro" id="IPR036305">
    <property type="entry name" value="RGS_sf"/>
</dbReference>
<dbReference type="OrthoDB" id="196547at2759"/>
<dbReference type="FunFam" id="1.10.196.10:FF:000001">
    <property type="entry name" value="Regulator of G-protein signaling 8"/>
    <property type="match status" value="1"/>
</dbReference>